<name>A0ABY1B4Q0_9PSED</name>
<protein>
    <submittedName>
        <fullName evidence="1">Uncharacterized protein</fullName>
    </submittedName>
</protein>
<dbReference type="RefSeq" id="WP_083251640.1">
    <property type="nucleotide sequence ID" value="NZ_FOFP01000002.1"/>
</dbReference>
<comment type="caution">
    <text evidence="1">The sequence shown here is derived from an EMBL/GenBank/DDBJ whole genome shotgun (WGS) entry which is preliminary data.</text>
</comment>
<dbReference type="Proteomes" id="UP000198512">
    <property type="component" value="Unassembled WGS sequence"/>
</dbReference>
<accession>A0ABY1B4Q0</accession>
<evidence type="ECO:0000313" key="2">
    <source>
        <dbReference type="Proteomes" id="UP000198512"/>
    </source>
</evidence>
<evidence type="ECO:0000313" key="1">
    <source>
        <dbReference type="EMBL" id="SEP91054.1"/>
    </source>
</evidence>
<sequence>MPTELWGLIVLALFYVGVQACLAQSGADSLDEAAMLPFADDPEVARRVELETGRSTTGCSCPGTCTGACKHYGEQVF</sequence>
<gene>
    <name evidence="1" type="ORF">SAMN05216600_102236</name>
</gene>
<keyword evidence="2" id="KW-1185">Reference proteome</keyword>
<organism evidence="1 2">
    <name type="scientific">Pseudomonas cuatrocienegasensis</name>
    <dbReference type="NCBI Taxonomy" id="543360"/>
    <lineage>
        <taxon>Bacteria</taxon>
        <taxon>Pseudomonadati</taxon>
        <taxon>Pseudomonadota</taxon>
        <taxon>Gammaproteobacteria</taxon>
        <taxon>Pseudomonadales</taxon>
        <taxon>Pseudomonadaceae</taxon>
        <taxon>Pseudomonas</taxon>
    </lineage>
</organism>
<reference evidence="1 2" key="1">
    <citation type="submission" date="2016-10" db="EMBL/GenBank/DDBJ databases">
        <authorList>
            <person name="Varghese N."/>
            <person name="Submissions S."/>
        </authorList>
    </citation>
    <scope>NUCLEOTIDE SEQUENCE [LARGE SCALE GENOMIC DNA]</scope>
    <source>
        <strain evidence="1 2">CIP 109853</strain>
    </source>
</reference>
<dbReference type="EMBL" id="FOFP01000002">
    <property type="protein sequence ID" value="SEP91054.1"/>
    <property type="molecule type" value="Genomic_DNA"/>
</dbReference>
<proteinExistence type="predicted"/>